<dbReference type="CDD" id="cd02440">
    <property type="entry name" value="AdoMet_MTases"/>
    <property type="match status" value="1"/>
</dbReference>
<dbReference type="Gene3D" id="2.20.25.110">
    <property type="entry name" value="S-adenosyl-L-methionine-dependent methyltransferases"/>
    <property type="match status" value="1"/>
</dbReference>
<feature type="domain" description="Methyltransferase" evidence="1">
    <location>
        <begin position="40"/>
        <end position="160"/>
    </location>
</feature>
<dbReference type="Gene3D" id="3.40.50.150">
    <property type="entry name" value="Vaccinia Virus protein VP39"/>
    <property type="match status" value="1"/>
</dbReference>
<keyword evidence="3" id="KW-1185">Reference proteome</keyword>
<dbReference type="Pfam" id="PF13847">
    <property type="entry name" value="Methyltransf_31"/>
    <property type="match status" value="1"/>
</dbReference>
<dbReference type="GO" id="GO:0032259">
    <property type="term" value="P:methylation"/>
    <property type="evidence" value="ECO:0007669"/>
    <property type="project" value="UniProtKB-KW"/>
</dbReference>
<dbReference type="PANTHER" id="PTHR43861:SF1">
    <property type="entry name" value="TRANS-ACONITATE 2-METHYLTRANSFERASE"/>
    <property type="match status" value="1"/>
</dbReference>
<evidence type="ECO:0000259" key="1">
    <source>
        <dbReference type="Pfam" id="PF13847"/>
    </source>
</evidence>
<proteinExistence type="predicted"/>
<dbReference type="PANTHER" id="PTHR43861">
    <property type="entry name" value="TRANS-ACONITATE 2-METHYLTRANSFERASE-RELATED"/>
    <property type="match status" value="1"/>
</dbReference>
<organism evidence="2 3">
    <name type="scientific">Chryseobacterium endophyticum</name>
    <dbReference type="NCBI Taxonomy" id="1854762"/>
    <lineage>
        <taxon>Bacteria</taxon>
        <taxon>Pseudomonadati</taxon>
        <taxon>Bacteroidota</taxon>
        <taxon>Flavobacteriia</taxon>
        <taxon>Flavobacteriales</taxon>
        <taxon>Weeksellaceae</taxon>
        <taxon>Chryseobacterium group</taxon>
        <taxon>Chryseobacterium</taxon>
    </lineage>
</organism>
<sequence length="263" mass="31230">MEWFESWFDTPYYHLLYSNRDYTEAENFITKLTEELELPKNSRIIDLACGKGRHSVFLNKLGYDVLGLDLSRQSIEYDKQFENQTLLFDVHDMRNPIDADPMDAVFNLFTSFGYFDNENDDKKVFQSVYNVLKPDGYFVLDYLNEEFVRRNIVPESTVTRGNIEFKIMKKIEGRHIVKDIKFEADGKPFHFFEKVKLHTLEAINSYATECGFERIKIWGDYQLNDFDKETSTRCINLFRKNHDYGNFTDRQCNGRGIPRKAFR</sequence>
<dbReference type="InterPro" id="IPR029063">
    <property type="entry name" value="SAM-dependent_MTases_sf"/>
</dbReference>
<dbReference type="EMBL" id="CP154834">
    <property type="protein sequence ID" value="XAO76157.1"/>
    <property type="molecule type" value="Genomic_DNA"/>
</dbReference>
<gene>
    <name evidence="2" type="ORF">AAFP95_10360</name>
</gene>
<evidence type="ECO:0000313" key="2">
    <source>
        <dbReference type="EMBL" id="XAO76157.1"/>
    </source>
</evidence>
<keyword evidence="2" id="KW-0489">Methyltransferase</keyword>
<dbReference type="InterPro" id="IPR025714">
    <property type="entry name" value="Methyltranfer_dom"/>
</dbReference>
<evidence type="ECO:0000313" key="3">
    <source>
        <dbReference type="Proteomes" id="UP001463665"/>
    </source>
</evidence>
<dbReference type="GO" id="GO:0008168">
    <property type="term" value="F:methyltransferase activity"/>
    <property type="evidence" value="ECO:0007669"/>
    <property type="project" value="UniProtKB-KW"/>
</dbReference>
<name>A0AAU6WSX2_9FLAO</name>
<keyword evidence="2" id="KW-0808">Transferase</keyword>
<dbReference type="AlphaFoldDB" id="A0AAU6WSX2"/>
<reference evidence="2 3" key="1">
    <citation type="submission" date="2024-04" db="EMBL/GenBank/DDBJ databases">
        <title>Genome sequencing and assembly of rice foliar adapted Chryseobacterium endophyticum OsEnb-ALM-A6.</title>
        <authorList>
            <person name="Kumar S."/>
            <person name="Javed M."/>
            <person name="Chouhan V."/>
            <person name="Charishma K."/>
            <person name="Patel A."/>
            <person name="Kumar M."/>
            <person name="Sahu K.P."/>
            <person name="Kumar A."/>
        </authorList>
    </citation>
    <scope>NUCLEOTIDE SEQUENCE [LARGE SCALE GENOMIC DNA]</scope>
    <source>
        <strain evidence="2 3">OsEnb-ALM-A6</strain>
    </source>
</reference>
<accession>A0AAU6WSX2</accession>
<dbReference type="RefSeq" id="WP_345767599.1">
    <property type="nucleotide sequence ID" value="NZ_CP154834.1"/>
</dbReference>
<dbReference type="Proteomes" id="UP001463665">
    <property type="component" value="Chromosome"/>
</dbReference>
<protein>
    <submittedName>
        <fullName evidence="2">Methyltransferase domain-containing protein</fullName>
    </submittedName>
</protein>
<dbReference type="SUPFAM" id="SSF53335">
    <property type="entry name" value="S-adenosyl-L-methionine-dependent methyltransferases"/>
    <property type="match status" value="1"/>
</dbReference>